<reference evidence="2" key="1">
    <citation type="submission" date="2022-09" db="EMBL/GenBank/DDBJ databases">
        <title>Fusarium specimens isolated from Avocado Roots.</title>
        <authorList>
            <person name="Stajich J."/>
            <person name="Roper C."/>
            <person name="Heimlech-Rivalta G."/>
        </authorList>
    </citation>
    <scope>NUCLEOTIDE SEQUENCE</scope>
    <source>
        <strain evidence="2">CF00136</strain>
    </source>
</reference>
<dbReference type="AlphaFoldDB" id="A0A9W8RUP3"/>
<proteinExistence type="predicted"/>
<protein>
    <submittedName>
        <fullName evidence="2">Uncharacterized protein</fullName>
    </submittedName>
</protein>
<comment type="caution">
    <text evidence="2">The sequence shown here is derived from an EMBL/GenBank/DDBJ whole genome shotgun (WGS) entry which is preliminary data.</text>
</comment>
<keyword evidence="1" id="KW-0812">Transmembrane</keyword>
<evidence type="ECO:0000256" key="1">
    <source>
        <dbReference type="SAM" id="Phobius"/>
    </source>
</evidence>
<dbReference type="EMBL" id="JAOQAZ010000018">
    <property type="protein sequence ID" value="KAJ4256763.1"/>
    <property type="molecule type" value="Genomic_DNA"/>
</dbReference>
<name>A0A9W8RUP3_9HYPO</name>
<organism evidence="2 3">
    <name type="scientific">Fusarium torreyae</name>
    <dbReference type="NCBI Taxonomy" id="1237075"/>
    <lineage>
        <taxon>Eukaryota</taxon>
        <taxon>Fungi</taxon>
        <taxon>Dikarya</taxon>
        <taxon>Ascomycota</taxon>
        <taxon>Pezizomycotina</taxon>
        <taxon>Sordariomycetes</taxon>
        <taxon>Hypocreomycetidae</taxon>
        <taxon>Hypocreales</taxon>
        <taxon>Nectriaceae</taxon>
        <taxon>Fusarium</taxon>
    </lineage>
</organism>
<feature type="transmembrane region" description="Helical" evidence="1">
    <location>
        <begin position="225"/>
        <end position="245"/>
    </location>
</feature>
<keyword evidence="1" id="KW-1133">Transmembrane helix</keyword>
<sequence>MVDKVMEKAEMVKTYKIADEPSFPEFKKRVTFGRQTGVSKRPQSPSDDVERGIPLRVIRALSFNNNKRTGPSRSYIEDAVDELEKLDVFSFQELQRFQELLERIQEALLVLKLNYQVIKQLRDHYQALMTQYKIPELENIQDQCYNSFFQFSRRSESVEGSIEIRQTQLDSLHKLAQENMALYESVLQYKSFQTDRIYADSAQSSAHNMEIIANKTKQETTSMHVITFVTLIFLPATFMAVSVFTRHLTCVWISKFG</sequence>
<keyword evidence="3" id="KW-1185">Reference proteome</keyword>
<evidence type="ECO:0000313" key="3">
    <source>
        <dbReference type="Proteomes" id="UP001152049"/>
    </source>
</evidence>
<keyword evidence="1" id="KW-0472">Membrane</keyword>
<accession>A0A9W8RUP3</accession>
<dbReference type="OrthoDB" id="5396681at2759"/>
<dbReference type="Proteomes" id="UP001152049">
    <property type="component" value="Unassembled WGS sequence"/>
</dbReference>
<gene>
    <name evidence="2" type="ORF">NW762_008859</name>
</gene>
<evidence type="ECO:0000313" key="2">
    <source>
        <dbReference type="EMBL" id="KAJ4256763.1"/>
    </source>
</evidence>